<organism evidence="3 4">
    <name type="scientific">Solea senegalensis</name>
    <name type="common">Senegalese sole</name>
    <dbReference type="NCBI Taxonomy" id="28829"/>
    <lineage>
        <taxon>Eukaryota</taxon>
        <taxon>Metazoa</taxon>
        <taxon>Chordata</taxon>
        <taxon>Craniata</taxon>
        <taxon>Vertebrata</taxon>
        <taxon>Euteleostomi</taxon>
        <taxon>Actinopterygii</taxon>
        <taxon>Neopterygii</taxon>
        <taxon>Teleostei</taxon>
        <taxon>Neoteleostei</taxon>
        <taxon>Acanthomorphata</taxon>
        <taxon>Carangaria</taxon>
        <taxon>Pleuronectiformes</taxon>
        <taxon>Pleuronectoidei</taxon>
        <taxon>Soleidae</taxon>
        <taxon>Solea</taxon>
    </lineage>
</organism>
<dbReference type="InterPro" id="IPR027835">
    <property type="entry name" value="TMEM174"/>
</dbReference>
<sequence length="233" mass="24966">MDTNCARSPAAVLGSPRHDPSQRVTPAPHPRRSHIFLDGEKAGTALILSGFCLALIGVTLTVMGWQRYKANTMFEWTQLLGPMLISVGGTFILTSVCKFNLVSCWTCRQWEEEVPVVGQTSARLPGGVNQPIMLHSATTTMLCLPPAYNFVTQDVQQAVDFQPGCSLSAALPPYGAVCCADNAAFSADAADNARSRIERTADEGGRGDESGATCSRPPAYDDIYPSSNKHSVT</sequence>
<proteinExistence type="predicted"/>
<evidence type="ECO:0000256" key="2">
    <source>
        <dbReference type="SAM" id="Phobius"/>
    </source>
</evidence>
<feature type="transmembrane region" description="Helical" evidence="2">
    <location>
        <begin position="42"/>
        <end position="65"/>
    </location>
</feature>
<feature type="region of interest" description="Disordered" evidence="1">
    <location>
        <begin position="1"/>
        <end position="31"/>
    </location>
</feature>
<feature type="compositionally biased region" description="Basic and acidic residues" evidence="1">
    <location>
        <begin position="196"/>
        <end position="209"/>
    </location>
</feature>
<feature type="transmembrane region" description="Helical" evidence="2">
    <location>
        <begin position="77"/>
        <end position="96"/>
    </location>
</feature>
<feature type="region of interest" description="Disordered" evidence="1">
    <location>
        <begin position="196"/>
        <end position="233"/>
    </location>
</feature>
<dbReference type="AlphaFoldDB" id="A0AAV6R101"/>
<evidence type="ECO:0008006" key="5">
    <source>
        <dbReference type="Google" id="ProtNLM"/>
    </source>
</evidence>
<keyword evidence="2" id="KW-0472">Membrane</keyword>
<dbReference type="PANTHER" id="PTHR31020">
    <property type="entry name" value="TRANSMEMBRANE PROTEIN 174"/>
    <property type="match status" value="1"/>
</dbReference>
<evidence type="ECO:0000256" key="1">
    <source>
        <dbReference type="SAM" id="MobiDB-lite"/>
    </source>
</evidence>
<accession>A0AAV6R101</accession>
<dbReference type="EMBL" id="JAGKHQ010000014">
    <property type="protein sequence ID" value="KAG7499166.1"/>
    <property type="molecule type" value="Genomic_DNA"/>
</dbReference>
<gene>
    <name evidence="3" type="ORF">JOB18_031021</name>
</gene>
<evidence type="ECO:0000313" key="3">
    <source>
        <dbReference type="EMBL" id="KAG7499166.1"/>
    </source>
</evidence>
<reference evidence="3 4" key="1">
    <citation type="journal article" date="2021" name="Sci. Rep.">
        <title>Chromosome anchoring in Senegalese sole (Solea senegalensis) reveals sex-associated markers and genome rearrangements in flatfish.</title>
        <authorList>
            <person name="Guerrero-Cozar I."/>
            <person name="Gomez-Garrido J."/>
            <person name="Berbel C."/>
            <person name="Martinez-Blanch J.F."/>
            <person name="Alioto T."/>
            <person name="Claros M.G."/>
            <person name="Gagnaire P.A."/>
            <person name="Manchado M."/>
        </authorList>
    </citation>
    <scope>NUCLEOTIDE SEQUENCE [LARGE SCALE GENOMIC DNA]</scope>
    <source>
        <strain evidence="3">Sse05_10M</strain>
    </source>
</reference>
<name>A0AAV6R101_SOLSE</name>
<keyword evidence="2" id="KW-1133">Transmembrane helix</keyword>
<comment type="caution">
    <text evidence="3">The sequence shown here is derived from an EMBL/GenBank/DDBJ whole genome shotgun (WGS) entry which is preliminary data.</text>
</comment>
<dbReference type="Proteomes" id="UP000693946">
    <property type="component" value="Linkage Group LG21"/>
</dbReference>
<keyword evidence="2" id="KW-0812">Transmembrane</keyword>
<dbReference type="PANTHER" id="PTHR31020:SF1">
    <property type="entry name" value="TRANSMEMBRANE PROTEIN 174"/>
    <property type="match status" value="1"/>
</dbReference>
<evidence type="ECO:0000313" key="4">
    <source>
        <dbReference type="Proteomes" id="UP000693946"/>
    </source>
</evidence>
<keyword evidence="4" id="KW-1185">Reference proteome</keyword>
<protein>
    <recommendedName>
        <fullName evidence="5">Transmembrane protein 174</fullName>
    </recommendedName>
</protein>
<dbReference type="Pfam" id="PF15029">
    <property type="entry name" value="TMEM174"/>
    <property type="match status" value="1"/>
</dbReference>